<dbReference type="AlphaFoldDB" id="B7S8H5"/>
<name>B7S8H5_9HYME</name>
<proteinExistence type="predicted"/>
<evidence type="ECO:0000313" key="1">
    <source>
        <dbReference type="EMBL" id="ACE75200.1"/>
    </source>
</evidence>
<protein>
    <submittedName>
        <fullName evidence="1">Uncharacterized protein</fullName>
    </submittedName>
</protein>
<gene>
    <name evidence="1" type="ORF">GFP_L4_0180</name>
</gene>
<sequence>MIASGQLCAIISDTGIVTTLVFIENLIVSLLSLQFFLSMEETTFWLAMDRCPDCTSYILFAAYNQCLKRKASQLANMANQESDAGIDLLFQLS</sequence>
<organism evidence="1">
    <name type="scientific">Glyptapanteles flavicoxis</name>
    <dbReference type="NCBI Taxonomy" id="463051"/>
    <lineage>
        <taxon>Eukaryota</taxon>
        <taxon>Metazoa</taxon>
        <taxon>Ecdysozoa</taxon>
        <taxon>Arthropoda</taxon>
        <taxon>Hexapoda</taxon>
        <taxon>Insecta</taxon>
        <taxon>Pterygota</taxon>
        <taxon>Neoptera</taxon>
        <taxon>Endopterygota</taxon>
        <taxon>Hymenoptera</taxon>
        <taxon>Apocrita</taxon>
        <taxon>Ichneumonoidea</taxon>
        <taxon>Braconidae</taxon>
        <taxon>Microgastrinae</taxon>
        <taxon>Glyptapanteles</taxon>
    </lineage>
</organism>
<dbReference type="EMBL" id="EF710646">
    <property type="protein sequence ID" value="ACE75200.1"/>
    <property type="molecule type" value="Genomic_DNA"/>
</dbReference>
<accession>B7S8H5</accession>
<reference evidence="1" key="1">
    <citation type="submission" date="2007-06" db="EMBL/GenBank/DDBJ databases">
        <title>Bracovirus Evolution: Comparative Genomics of Multiple Viral and Proviral Genomes.</title>
        <authorList>
            <person name="Desjardins C.A."/>
            <person name="Gundersen-Rindal D.E."/>
            <person name="Hostetler J.B."/>
            <person name="Tallon L.J."/>
            <person name="Utterback T.R."/>
            <person name="Fuester R.W."/>
            <person name="Schatz M.C."/>
            <person name="Pedroni M.J."/>
            <person name="Fadrosh D.W."/>
            <person name="Haas B.J."/>
            <person name="Toms B.S."/>
            <person name="Chen D."/>
            <person name="Nene V."/>
        </authorList>
    </citation>
    <scope>NUCLEOTIDE SEQUENCE</scope>
</reference>